<accession>A0A1S9JCJ7</accession>
<name>A0A1S9JCJ7_SHIBO</name>
<protein>
    <submittedName>
        <fullName evidence="2">Uncharacterized protein</fullName>
    </submittedName>
</protein>
<keyword evidence="1" id="KW-0812">Transmembrane</keyword>
<dbReference type="EMBL" id="MSJS02000048">
    <property type="protein sequence ID" value="OOO80548.1"/>
    <property type="molecule type" value="Genomic_DNA"/>
</dbReference>
<keyword evidence="1" id="KW-0472">Membrane</keyword>
<evidence type="ECO:0000313" key="2">
    <source>
        <dbReference type="EMBL" id="OOO80548.1"/>
    </source>
</evidence>
<feature type="transmembrane region" description="Helical" evidence="1">
    <location>
        <begin position="44"/>
        <end position="66"/>
    </location>
</feature>
<reference evidence="2" key="1">
    <citation type="submission" date="2017-02" db="EMBL/GenBank/DDBJ databases">
        <title>Shigella draft genomes.</title>
        <authorList>
            <person name="Weis A.M."/>
            <person name="Weimer B.C."/>
            <person name="Gilpin B."/>
        </authorList>
    </citation>
    <scope>NUCLEOTIDE SEQUENCE [LARGE SCALE GENOMIC DNA]</scope>
    <source>
        <strain evidence="2">BCW_4868</strain>
    </source>
</reference>
<comment type="caution">
    <text evidence="2">The sequence shown here is derived from an EMBL/GenBank/DDBJ whole genome shotgun (WGS) entry which is preliminary data.</text>
</comment>
<gene>
    <name evidence="2" type="ORF">AJR17_013090</name>
</gene>
<evidence type="ECO:0000256" key="1">
    <source>
        <dbReference type="SAM" id="Phobius"/>
    </source>
</evidence>
<dbReference type="AlphaFoldDB" id="A0A1S9JCJ7"/>
<proteinExistence type="predicted"/>
<dbReference type="Proteomes" id="UP000868349">
    <property type="component" value="Unassembled WGS sequence"/>
</dbReference>
<sequence>MDRRSRRIRQKNRLHNNIILPDHVSPQIIITTETDYTNHNRQRFVIFSYYYSVFTVVTFLFSKVLIADNRV</sequence>
<organism evidence="2">
    <name type="scientific">Shigella boydii</name>
    <dbReference type="NCBI Taxonomy" id="621"/>
    <lineage>
        <taxon>Bacteria</taxon>
        <taxon>Pseudomonadati</taxon>
        <taxon>Pseudomonadota</taxon>
        <taxon>Gammaproteobacteria</taxon>
        <taxon>Enterobacterales</taxon>
        <taxon>Enterobacteriaceae</taxon>
        <taxon>Shigella</taxon>
    </lineage>
</organism>
<keyword evidence="1" id="KW-1133">Transmembrane helix</keyword>